<dbReference type="RefSeq" id="WP_400880942.1">
    <property type="nucleotide sequence ID" value="NZ_JBIWXY010000001.1"/>
</dbReference>
<evidence type="ECO:0000259" key="1">
    <source>
        <dbReference type="Pfam" id="PF02464"/>
    </source>
</evidence>
<dbReference type="Proteomes" id="UP001617669">
    <property type="component" value="Unassembled WGS sequence"/>
</dbReference>
<accession>A0ABW8GKR1</accession>
<dbReference type="InterPro" id="IPR008136">
    <property type="entry name" value="CinA_C"/>
</dbReference>
<evidence type="ECO:0000313" key="2">
    <source>
        <dbReference type="EMBL" id="MFJ5445961.1"/>
    </source>
</evidence>
<reference evidence="2 3" key="1">
    <citation type="submission" date="2024-11" db="EMBL/GenBank/DDBJ databases">
        <authorList>
            <person name="Kaparullina E.N."/>
            <person name="Delegan Y.A."/>
            <person name="Doronina N.V."/>
        </authorList>
    </citation>
    <scope>NUCLEOTIDE SEQUENCE [LARGE SCALE GENOMIC DNA]</scope>
    <source>
        <strain evidence="2 3">7sh_L</strain>
    </source>
</reference>
<dbReference type="EC" id="3.5.1.42" evidence="2"/>
<sequence length="167" mass="17284">MVDDATLLTLAHELGTALKNKGWNLTLAESCTGGWAAQSVTAIAGSSAWFDRGFVTYSNLAKQQMLGVGADTLEQYGAVSEQTAEEMALGAIAHSSADISAAITGIAGPEGGSTEKPVGTVCFGWSCKSGQILTQTEVFSGDREAVRRQAVKTALTGLLQLTLATDL</sequence>
<dbReference type="NCBIfam" id="TIGR00199">
    <property type="entry name" value="PncC_domain"/>
    <property type="match status" value="1"/>
</dbReference>
<gene>
    <name evidence="2" type="primary">pncC</name>
    <name evidence="2" type="ORF">ACIKP9_06930</name>
</gene>
<comment type="caution">
    <text evidence="2">The sequence shown here is derived from an EMBL/GenBank/DDBJ whole genome shotgun (WGS) entry which is preliminary data.</text>
</comment>
<keyword evidence="2" id="KW-0378">Hydrolase</keyword>
<evidence type="ECO:0000313" key="3">
    <source>
        <dbReference type="Proteomes" id="UP001617669"/>
    </source>
</evidence>
<proteinExistence type="predicted"/>
<dbReference type="Gene3D" id="3.90.950.20">
    <property type="entry name" value="CinA-like"/>
    <property type="match status" value="1"/>
</dbReference>
<dbReference type="SUPFAM" id="SSF142433">
    <property type="entry name" value="CinA-like"/>
    <property type="match status" value="1"/>
</dbReference>
<name>A0ABW8GKR1_9PROT</name>
<feature type="domain" description="CinA C-terminal" evidence="1">
    <location>
        <begin position="9"/>
        <end position="160"/>
    </location>
</feature>
<dbReference type="Pfam" id="PF02464">
    <property type="entry name" value="CinA"/>
    <property type="match status" value="1"/>
</dbReference>
<dbReference type="GO" id="GO:0019159">
    <property type="term" value="F:nicotinamide-nucleotide amidase activity"/>
    <property type="evidence" value="ECO:0007669"/>
    <property type="project" value="UniProtKB-EC"/>
</dbReference>
<dbReference type="InterPro" id="IPR036653">
    <property type="entry name" value="CinA-like_C"/>
</dbReference>
<dbReference type="EMBL" id="JBIWXY010000001">
    <property type="protein sequence ID" value="MFJ5445961.1"/>
    <property type="molecule type" value="Genomic_DNA"/>
</dbReference>
<dbReference type="NCBIfam" id="NF002975">
    <property type="entry name" value="PRK03661.1"/>
    <property type="match status" value="1"/>
</dbReference>
<organism evidence="2 3">
    <name type="scientific">Methylobacillus methanolivorans</name>
    <dbReference type="NCBI Taxonomy" id="1848927"/>
    <lineage>
        <taxon>Bacteria</taxon>
        <taxon>Pseudomonadati</taxon>
        <taxon>Pseudomonadota</taxon>
        <taxon>Betaproteobacteria</taxon>
        <taxon>Nitrosomonadales</taxon>
        <taxon>Methylophilaceae</taxon>
        <taxon>Methylobacillus</taxon>
    </lineage>
</organism>
<protein>
    <submittedName>
        <fullName evidence="2">Nicotinamide-nucleotide amidase</fullName>
        <ecNumber evidence="2">3.5.1.42</ecNumber>
    </submittedName>
</protein>
<keyword evidence="3" id="KW-1185">Reference proteome</keyword>